<dbReference type="PANTHER" id="PTHR12582:SF41">
    <property type="entry name" value="UNC5C-LIKE PROTEIN"/>
    <property type="match status" value="1"/>
</dbReference>
<organism evidence="8 9">
    <name type="scientific">Patella caerulea</name>
    <name type="common">Rayed Mediterranean limpet</name>
    <dbReference type="NCBI Taxonomy" id="87958"/>
    <lineage>
        <taxon>Eukaryota</taxon>
        <taxon>Metazoa</taxon>
        <taxon>Spiralia</taxon>
        <taxon>Lophotrochozoa</taxon>
        <taxon>Mollusca</taxon>
        <taxon>Gastropoda</taxon>
        <taxon>Patellogastropoda</taxon>
        <taxon>Patelloidea</taxon>
        <taxon>Patellidae</taxon>
        <taxon>Patella</taxon>
    </lineage>
</organism>
<dbReference type="AlphaFoldDB" id="A0AAN8G0Q2"/>
<dbReference type="Gene3D" id="1.10.533.10">
    <property type="entry name" value="Death Domain, Fas"/>
    <property type="match status" value="1"/>
</dbReference>
<evidence type="ECO:0000259" key="7">
    <source>
        <dbReference type="PROSITE" id="PS51145"/>
    </source>
</evidence>
<evidence type="ECO:0000313" key="9">
    <source>
        <dbReference type="Proteomes" id="UP001347796"/>
    </source>
</evidence>
<dbReference type="PANTHER" id="PTHR12582">
    <property type="entry name" value="NETRIN RECEPTOR UNC5"/>
    <property type="match status" value="1"/>
</dbReference>
<evidence type="ECO:0000256" key="3">
    <source>
        <dbReference type="ARBA" id="ARBA00022692"/>
    </source>
</evidence>
<name>A0AAN8G0Q2_PATCE</name>
<evidence type="ECO:0000256" key="4">
    <source>
        <dbReference type="ARBA" id="ARBA00022989"/>
    </source>
</evidence>
<dbReference type="Pfam" id="PF00791">
    <property type="entry name" value="ZU5"/>
    <property type="match status" value="1"/>
</dbReference>
<dbReference type="GO" id="GO:0005042">
    <property type="term" value="F:netrin receptor activity"/>
    <property type="evidence" value="ECO:0007669"/>
    <property type="project" value="UniProtKB-UniRule"/>
</dbReference>
<comment type="caution">
    <text evidence="8">The sequence shown here is derived from an EMBL/GenBank/DDBJ whole genome shotgun (WGS) entry which is preliminary data.</text>
</comment>
<proteinExistence type="inferred from homology"/>
<evidence type="ECO:0000256" key="5">
    <source>
        <dbReference type="ARBA" id="ARBA00023136"/>
    </source>
</evidence>
<feature type="domain" description="ZU5" evidence="7">
    <location>
        <begin position="257"/>
        <end position="397"/>
    </location>
</feature>
<keyword evidence="5 6" id="KW-0472">Membrane</keyword>
<dbReference type="SMART" id="SM00218">
    <property type="entry name" value="ZU5"/>
    <property type="match status" value="1"/>
</dbReference>
<comment type="function">
    <text evidence="6">Receptor for netrin required for axon guidance. Mediates axon repulsion of neuronal growth cones in the developing nervous system upon ligand binding.</text>
</comment>
<evidence type="ECO:0000313" key="8">
    <source>
        <dbReference type="EMBL" id="KAK6167842.1"/>
    </source>
</evidence>
<dbReference type="InterPro" id="IPR033772">
    <property type="entry name" value="UPA"/>
</dbReference>
<keyword evidence="3 6" id="KW-0812">Transmembrane</keyword>
<dbReference type="InterPro" id="IPR000488">
    <property type="entry name" value="Death_dom"/>
</dbReference>
<keyword evidence="6" id="KW-0217">Developmental protein</keyword>
<feature type="transmembrane region" description="Helical" evidence="6">
    <location>
        <begin position="63"/>
        <end position="86"/>
    </location>
</feature>
<keyword evidence="4 6" id="KW-1133">Transmembrane helix</keyword>
<keyword evidence="6" id="KW-0675">Receptor</keyword>
<dbReference type="InterPro" id="IPR000906">
    <property type="entry name" value="ZU5_dom"/>
</dbReference>
<evidence type="ECO:0000256" key="6">
    <source>
        <dbReference type="RuleBase" id="RU367033"/>
    </source>
</evidence>
<dbReference type="Pfam" id="PF17217">
    <property type="entry name" value="UPA"/>
    <property type="match status" value="1"/>
</dbReference>
<gene>
    <name evidence="8" type="ORF">SNE40_021779</name>
</gene>
<dbReference type="InterPro" id="IPR011029">
    <property type="entry name" value="DEATH-like_dom_sf"/>
</dbReference>
<evidence type="ECO:0000256" key="1">
    <source>
        <dbReference type="ARBA" id="ARBA00004167"/>
    </source>
</evidence>
<protein>
    <recommendedName>
        <fullName evidence="6">Netrin receptor UNC5</fullName>
    </recommendedName>
</protein>
<comment type="subcellular location">
    <subcellularLocation>
        <location evidence="6">Cell membrane</location>
        <topology evidence="6">Single-pass type I membrane protein</topology>
    </subcellularLocation>
    <subcellularLocation>
        <location evidence="1">Membrane</location>
        <topology evidence="1">Single-pass membrane protein</topology>
    </subcellularLocation>
</comment>
<dbReference type="InterPro" id="IPR037936">
    <property type="entry name" value="UNC5A-D"/>
</dbReference>
<accession>A0AAN8G0Q2</accession>
<dbReference type="Gene3D" id="2.60.220.30">
    <property type="match status" value="1"/>
</dbReference>
<comment type="similarity">
    <text evidence="2 6">Belongs to the unc-5 family.</text>
</comment>
<dbReference type="Proteomes" id="UP001347796">
    <property type="component" value="Unassembled WGS sequence"/>
</dbReference>
<dbReference type="SMART" id="SM00005">
    <property type="entry name" value="DEATH"/>
    <property type="match status" value="1"/>
</dbReference>
<dbReference type="Pfam" id="PF00531">
    <property type="entry name" value="Death"/>
    <property type="match status" value="1"/>
</dbReference>
<dbReference type="GO" id="GO:0005886">
    <property type="term" value="C:plasma membrane"/>
    <property type="evidence" value="ECO:0007669"/>
    <property type="project" value="UniProtKB-SubCell"/>
</dbReference>
<dbReference type="SUPFAM" id="SSF47986">
    <property type="entry name" value="DEATH domain"/>
    <property type="match status" value="1"/>
</dbReference>
<reference evidence="8 9" key="1">
    <citation type="submission" date="2024-01" db="EMBL/GenBank/DDBJ databases">
        <title>The genome of the rayed Mediterranean limpet Patella caerulea (Linnaeus, 1758).</title>
        <authorList>
            <person name="Anh-Thu Weber A."/>
            <person name="Halstead-Nussloch G."/>
        </authorList>
    </citation>
    <scope>NUCLEOTIDE SEQUENCE [LARGE SCALE GENOMIC DNA]</scope>
    <source>
        <strain evidence="8">AATW-2023a</strain>
        <tissue evidence="8">Whole specimen</tissue>
    </source>
</reference>
<dbReference type="EMBL" id="JAZGQO010000018">
    <property type="protein sequence ID" value="KAK6167842.1"/>
    <property type="molecule type" value="Genomic_DNA"/>
</dbReference>
<dbReference type="PROSITE" id="PS51145">
    <property type="entry name" value="ZU5"/>
    <property type="match status" value="1"/>
</dbReference>
<keyword evidence="9" id="KW-1185">Reference proteome</keyword>
<keyword evidence="6" id="KW-0393">Immunoglobulin domain</keyword>
<evidence type="ECO:0000256" key="2">
    <source>
        <dbReference type="ARBA" id="ARBA00009844"/>
    </source>
</evidence>
<sequence>MAEKIFIIIYHLGSYKKCIKYTFTLALTVQISEAWAALPGHPSTDDEGDVNNGKKQDVAYNSYVVLIFIGTIFSLFFILFIGYFLWKCHFKAYPSSCPVRCGNMMQTVGYRPQSEHNNRPDIFAMYNSVQARQPPEVSEGTWIESTRAAGVGSPGIPHSNILGLDNANHRYWSTQCRHFVTQGENNSLPTHIGNPEEDVHIHNEEHGALSNPTCINSDSSLSELGSRMFEYYPETPKELLIPTERSQIQTINNKLLVYITKEVSYAGATLFLDNMGISLVIPTGAIPRDEKQLIILVLNWDLSDNPYMTETQALVSPVVYCGPHGVKLKKPALLRYKHCAFDPRDITILESQTELASTKNWNVCCKADEQNGKCQVSQDECQILLHHFTLFTSIQTPQCGDGKKWLQVAVFASPLRHGMSHHQFRIYFLNKTPCALEWAKHNESRFSAALACPEKVFLFRGSREDVQLELQYLSRDWSVVDNRSFEKVQFLKVWHGMCPYIAVCFARSEDLRKTPKEINLNLSLFQESFQNEADKIVIQMAESNVGIHQGFDEVNISSKSNQTVCISVRKEKVLDVNIEGQHSDGNLKQIDLKPRFVIPWDLRRKLVQMLAPKCEVGKDWRDFGCELGMCDIRFLETLPCPTTTLLDHFETKYSSLVELYQMLENMERYDASTAVRDAIGTTLPKQTCEDTDSD</sequence>